<feature type="transmembrane region" description="Helical" evidence="1">
    <location>
        <begin position="20"/>
        <end position="43"/>
    </location>
</feature>
<evidence type="ECO:0000313" key="3">
    <source>
        <dbReference type="Proteomes" id="UP000321497"/>
    </source>
</evidence>
<name>A0A5C6YXK8_9FLAO</name>
<accession>A0A5C6YXK8</accession>
<dbReference type="OrthoDB" id="1453078at2"/>
<keyword evidence="3" id="KW-1185">Reference proteome</keyword>
<keyword evidence="1" id="KW-0472">Membrane</keyword>
<protein>
    <submittedName>
        <fullName evidence="2">Uncharacterized protein</fullName>
    </submittedName>
</protein>
<dbReference type="AlphaFoldDB" id="A0A5C6YXK8"/>
<comment type="caution">
    <text evidence="2">The sequence shown here is derived from an EMBL/GenBank/DDBJ whole genome shotgun (WGS) entry which is preliminary data.</text>
</comment>
<dbReference type="Proteomes" id="UP000321497">
    <property type="component" value="Unassembled WGS sequence"/>
</dbReference>
<proteinExistence type="predicted"/>
<keyword evidence="1" id="KW-1133">Transmembrane helix</keyword>
<evidence type="ECO:0000313" key="2">
    <source>
        <dbReference type="EMBL" id="TXD72430.1"/>
    </source>
</evidence>
<gene>
    <name evidence="2" type="ORF">ESU54_11475</name>
</gene>
<dbReference type="EMBL" id="VORT01000008">
    <property type="protein sequence ID" value="TXD72430.1"/>
    <property type="molecule type" value="Genomic_DNA"/>
</dbReference>
<dbReference type="RefSeq" id="WP_146744015.1">
    <property type="nucleotide sequence ID" value="NZ_UEGI01000014.1"/>
</dbReference>
<evidence type="ECO:0000256" key="1">
    <source>
        <dbReference type="SAM" id="Phobius"/>
    </source>
</evidence>
<reference evidence="2 3" key="1">
    <citation type="submission" date="2019-08" db="EMBL/GenBank/DDBJ databases">
        <title>Genome of Aequorivita antarctica SW49 (type strain).</title>
        <authorList>
            <person name="Bowman J.P."/>
        </authorList>
    </citation>
    <scope>NUCLEOTIDE SEQUENCE [LARGE SCALE GENOMIC DNA]</scope>
    <source>
        <strain evidence="2 3">SW49</strain>
    </source>
</reference>
<keyword evidence="1" id="KW-0812">Transmembrane</keyword>
<sequence>MEISINISKRKKSIWDNPIIALFMKMIISPIIFVCAILTVVFVEGYGFVKHKIFGIKERTVKYSAPIFMENKNFKLIKEHILGGIEEYKIATDFLFSIADYDDEIEIFKVINDNKKTELDGEFLTGFYVDLKNEILLQRIKYTSKGEPTSELIVFDPNTGKVNVCEEIGIFELYKFDKEKNVILGGNKIDDIRIKIKASA</sequence>
<organism evidence="2 3">
    <name type="scientific">Aequorivita antarctica</name>
    <dbReference type="NCBI Taxonomy" id="153266"/>
    <lineage>
        <taxon>Bacteria</taxon>
        <taxon>Pseudomonadati</taxon>
        <taxon>Bacteroidota</taxon>
        <taxon>Flavobacteriia</taxon>
        <taxon>Flavobacteriales</taxon>
        <taxon>Flavobacteriaceae</taxon>
        <taxon>Aequorivita</taxon>
    </lineage>
</organism>